<keyword evidence="9" id="KW-0030">Aminoacyl-tRNA synthetase</keyword>
<dbReference type="Gene3D" id="3.40.50.620">
    <property type="entry name" value="HUPs"/>
    <property type="match status" value="1"/>
</dbReference>
<feature type="domain" description="tRNA synthetases class I catalytic" evidence="11">
    <location>
        <begin position="30"/>
        <end position="291"/>
    </location>
</feature>
<keyword evidence="5" id="KW-0547">Nucleotide-binding</keyword>
<dbReference type="InterPro" id="IPR032678">
    <property type="entry name" value="tRNA-synt_1_cat_dom"/>
</dbReference>
<dbReference type="SUPFAM" id="SSF52374">
    <property type="entry name" value="Nucleotidylyl transferase"/>
    <property type="match status" value="1"/>
</dbReference>
<protein>
    <recommendedName>
        <fullName evidence="2">cysteine--tRNA ligase</fullName>
        <ecNumber evidence="2">6.1.1.16</ecNumber>
    </recommendedName>
    <alternativeName>
        <fullName evidence="10">Cysteinyl-tRNA synthetase</fullName>
    </alternativeName>
</protein>
<evidence type="ECO:0000256" key="9">
    <source>
        <dbReference type="ARBA" id="ARBA00023146"/>
    </source>
</evidence>
<organism evidence="12 13">
    <name type="scientific">Kipferlia bialata</name>
    <dbReference type="NCBI Taxonomy" id="797122"/>
    <lineage>
        <taxon>Eukaryota</taxon>
        <taxon>Metamonada</taxon>
        <taxon>Carpediemonas-like organisms</taxon>
        <taxon>Kipferlia</taxon>
    </lineage>
</organism>
<dbReference type="Proteomes" id="UP000265618">
    <property type="component" value="Unassembled WGS sequence"/>
</dbReference>
<keyword evidence="4" id="KW-0479">Metal-binding</keyword>
<evidence type="ECO:0000259" key="11">
    <source>
        <dbReference type="Pfam" id="PF01406"/>
    </source>
</evidence>
<evidence type="ECO:0000256" key="1">
    <source>
        <dbReference type="ARBA" id="ARBA00001947"/>
    </source>
</evidence>
<dbReference type="InterPro" id="IPR024909">
    <property type="entry name" value="Cys-tRNA/MSH_ligase"/>
</dbReference>
<dbReference type="AlphaFoldDB" id="A0A9K3CVE7"/>
<evidence type="ECO:0000313" key="12">
    <source>
        <dbReference type="EMBL" id="GIQ83361.1"/>
    </source>
</evidence>
<dbReference type="PANTHER" id="PTHR10890">
    <property type="entry name" value="CYSTEINYL-TRNA SYNTHETASE"/>
    <property type="match status" value="1"/>
</dbReference>
<dbReference type="FunFam" id="3.40.50.620:FF:000027">
    <property type="entry name" value="Cysteine--tRNA ligase, cytoplasmic"/>
    <property type="match status" value="1"/>
</dbReference>
<evidence type="ECO:0000256" key="5">
    <source>
        <dbReference type="ARBA" id="ARBA00022741"/>
    </source>
</evidence>
<dbReference type="GO" id="GO:0046872">
    <property type="term" value="F:metal ion binding"/>
    <property type="evidence" value="ECO:0007669"/>
    <property type="project" value="UniProtKB-KW"/>
</dbReference>
<dbReference type="PANTHER" id="PTHR10890:SF3">
    <property type="entry name" value="CYSTEINE--TRNA LIGASE, CYTOPLASMIC"/>
    <property type="match status" value="1"/>
</dbReference>
<dbReference type="GO" id="GO:0004817">
    <property type="term" value="F:cysteine-tRNA ligase activity"/>
    <property type="evidence" value="ECO:0007669"/>
    <property type="project" value="UniProtKB-EC"/>
</dbReference>
<reference evidence="12 13" key="1">
    <citation type="journal article" date="2018" name="PLoS ONE">
        <title>The draft genome of Kipferlia bialata reveals reductive genome evolution in fornicate parasites.</title>
        <authorList>
            <person name="Tanifuji G."/>
            <person name="Takabayashi S."/>
            <person name="Kume K."/>
            <person name="Takagi M."/>
            <person name="Nakayama T."/>
            <person name="Kamikawa R."/>
            <person name="Inagaki Y."/>
            <person name="Hashimoto T."/>
        </authorList>
    </citation>
    <scope>NUCLEOTIDE SEQUENCE [LARGE SCALE GENOMIC DNA]</scope>
    <source>
        <strain evidence="12">NY0173</strain>
    </source>
</reference>
<dbReference type="OrthoDB" id="438179at2759"/>
<dbReference type="EMBL" id="BDIP01001018">
    <property type="protein sequence ID" value="GIQ83361.1"/>
    <property type="molecule type" value="Genomic_DNA"/>
</dbReference>
<comment type="cofactor">
    <cofactor evidence="1">
        <name>Zn(2+)</name>
        <dbReference type="ChEBI" id="CHEBI:29105"/>
    </cofactor>
</comment>
<dbReference type="Pfam" id="PF01406">
    <property type="entry name" value="tRNA-synt_1e"/>
    <property type="match status" value="1"/>
</dbReference>
<evidence type="ECO:0000256" key="3">
    <source>
        <dbReference type="ARBA" id="ARBA00022598"/>
    </source>
</evidence>
<dbReference type="InterPro" id="IPR014729">
    <property type="entry name" value="Rossmann-like_a/b/a_fold"/>
</dbReference>
<evidence type="ECO:0000256" key="6">
    <source>
        <dbReference type="ARBA" id="ARBA00022833"/>
    </source>
</evidence>
<keyword evidence="6" id="KW-0862">Zinc</keyword>
<evidence type="ECO:0000256" key="8">
    <source>
        <dbReference type="ARBA" id="ARBA00022917"/>
    </source>
</evidence>
<keyword evidence="8" id="KW-0648">Protein biosynthesis</keyword>
<dbReference type="GO" id="GO:0005524">
    <property type="term" value="F:ATP binding"/>
    <property type="evidence" value="ECO:0007669"/>
    <property type="project" value="UniProtKB-KW"/>
</dbReference>
<keyword evidence="3 12" id="KW-0436">Ligase</keyword>
<dbReference type="PRINTS" id="PR00983">
    <property type="entry name" value="TRNASYNTHCYS"/>
</dbReference>
<dbReference type="EC" id="6.1.1.16" evidence="2"/>
<evidence type="ECO:0000256" key="4">
    <source>
        <dbReference type="ARBA" id="ARBA00022723"/>
    </source>
</evidence>
<evidence type="ECO:0000256" key="7">
    <source>
        <dbReference type="ARBA" id="ARBA00022840"/>
    </source>
</evidence>
<accession>A0A9K3CVE7</accession>
<keyword evidence="13" id="KW-1185">Reference proteome</keyword>
<gene>
    <name evidence="12" type="ORF">KIPB_004667</name>
</gene>
<dbReference type="GO" id="GO:0006423">
    <property type="term" value="P:cysteinyl-tRNA aminoacylation"/>
    <property type="evidence" value="ECO:0007669"/>
    <property type="project" value="TreeGrafter"/>
</dbReference>
<name>A0A9K3CVE7_9EUKA</name>
<proteinExistence type="predicted"/>
<evidence type="ECO:0000256" key="2">
    <source>
        <dbReference type="ARBA" id="ARBA00012832"/>
    </source>
</evidence>
<dbReference type="GO" id="GO:0005737">
    <property type="term" value="C:cytoplasm"/>
    <property type="evidence" value="ECO:0007669"/>
    <property type="project" value="TreeGrafter"/>
</dbReference>
<sequence>MSESWSEPAGFRTGINVSNSLLKKKCELVTQEENKVKWYICGPTVYDCSHMGHARTYVAFDTVRRIMEAWFGLDVDYIMNITDVDDKIIKRSAERGFGTEIAKISEKYEAEFLADMRSLGVKDATHVPRVTTHMDAIITFIQTIIDNGFGYAAPSGSVYFNIKAFLEAGHTYPKLRPDGINDQAALQEGEGALTSEAAASEKLHDNDFVLWKASKPDEPVWQSPWGEGRPGWHIECSAISHCIAGKVLDIHTGGIDLQFPHHDNEIAQSEAHSLVGQAVNYFMHAGMVLVSHSY</sequence>
<comment type="caution">
    <text evidence="12">The sequence shown here is derived from an EMBL/GenBank/DDBJ whole genome shotgun (WGS) entry which is preliminary data.</text>
</comment>
<evidence type="ECO:0000256" key="10">
    <source>
        <dbReference type="ARBA" id="ARBA00031499"/>
    </source>
</evidence>
<evidence type="ECO:0000313" key="13">
    <source>
        <dbReference type="Proteomes" id="UP000265618"/>
    </source>
</evidence>
<keyword evidence="7" id="KW-0067">ATP-binding</keyword>